<feature type="coiled-coil region" evidence="1">
    <location>
        <begin position="529"/>
        <end position="556"/>
    </location>
</feature>
<reference evidence="3" key="1">
    <citation type="journal article" date="2016" name="Genome Announc.">
        <title>Genome sequence of Ustilaginoidea virens IPU010, a rice pathogenic fungus causing false smut.</title>
        <authorList>
            <person name="Kumagai T."/>
            <person name="Ishii T."/>
            <person name="Terai G."/>
            <person name="Umemura M."/>
            <person name="Machida M."/>
            <person name="Asai K."/>
        </authorList>
    </citation>
    <scope>NUCLEOTIDE SEQUENCE [LARGE SCALE GENOMIC DNA]</scope>
    <source>
        <strain evidence="3">IPU010</strain>
    </source>
</reference>
<dbReference type="EMBL" id="BBTG02000006">
    <property type="protein sequence ID" value="GAO13477.1"/>
    <property type="molecule type" value="Genomic_DNA"/>
</dbReference>
<accession>A0A1B5KRQ3</accession>
<dbReference type="Proteomes" id="UP000054053">
    <property type="component" value="Unassembled WGS sequence"/>
</dbReference>
<name>A0A1B5KRQ3_USTVR</name>
<sequence length="825" mass="91182">MASSGQSSTGIQLAPIFVPGASKASVLKTKQKITAFSQWMDLSRAQPLQLYQNMGYDADAKKTLTQVLEDAALVKATRDRLAEETSKILALIAKVRSLSETAFSRETAAAAGITANETRAAAHWLLSTLVSEEPVQTACWLHDLGDAVPPVLAEEIRVAAAAAAAAAQVPVITPSQDERATALETALLSEKRGKEQYKSMCITLRDQADSLAADLDALRAQTQRSEEASKAQLISTMSIIKLLEADVADLELAKNKLEELVEADAESRRTDLATLQDENDRLRKANEELKGIKDDAADERLRQQLLALQLEVRQEGLRFEDLADKVKGLEADLQMREEQEQHLKAELEAAKEQSRTFQNQEQATRRDLNASHQQAIDDAREHNARVNELRAQAAAQNEDMMRHEESNRRNYMNLLARRRKTESLWREAEANFDQQREASALEKAELQAQVTQLQGQIVRRHDAWVVEKQDFQAHILELQGEIGQQRDAWAVEKEELQGQILLLQGQIGQQRNAWAVEKEQIQGQVGQQRDAWAVEREELQARVTLLEDQNHEQRDVWAVEKEELQAQNHEQREASASASLDHARCAWMAAADLLGIPEFRQGTFRPEIGQEMLSGREIASAGLPATFVAWALQRPWPPASAPGAATVSVPEQQPFGAALVALATSVTTMPLSWRDDYSDAWARLASVFRHVTADPSAAAPVEAWKIHLLDRLLAHILRDAATTFLLRLAASLTLRAMHLCWPGEVAAAAPSGIAGRGLGASDLHHALIAHVMQGVGLSDDASRHVGQMQDRLSGRMITLMCPGELARNRLACWSLNAKPRSSAGR</sequence>
<gene>
    <name evidence="2" type="ORF">UVI_02016430</name>
</gene>
<feature type="coiled-coil region" evidence="1">
    <location>
        <begin position="201"/>
        <end position="406"/>
    </location>
</feature>
<evidence type="ECO:0000313" key="3">
    <source>
        <dbReference type="Proteomes" id="UP000054053"/>
    </source>
</evidence>
<keyword evidence="1" id="KW-0175">Coiled coil</keyword>
<proteinExistence type="predicted"/>
<organism evidence="2 3">
    <name type="scientific">Ustilaginoidea virens</name>
    <name type="common">Rice false smut fungus</name>
    <name type="synonym">Villosiclava virens</name>
    <dbReference type="NCBI Taxonomy" id="1159556"/>
    <lineage>
        <taxon>Eukaryota</taxon>
        <taxon>Fungi</taxon>
        <taxon>Dikarya</taxon>
        <taxon>Ascomycota</taxon>
        <taxon>Pezizomycotina</taxon>
        <taxon>Sordariomycetes</taxon>
        <taxon>Hypocreomycetidae</taxon>
        <taxon>Hypocreales</taxon>
        <taxon>Clavicipitaceae</taxon>
        <taxon>Ustilaginoidea</taxon>
    </lineage>
</organism>
<dbReference type="AlphaFoldDB" id="A0A1B5KRQ3"/>
<protein>
    <submittedName>
        <fullName evidence="2">Uncharacterized protein</fullName>
    </submittedName>
</protein>
<evidence type="ECO:0000313" key="2">
    <source>
        <dbReference type="EMBL" id="GAO13477.1"/>
    </source>
</evidence>
<comment type="caution">
    <text evidence="2">The sequence shown here is derived from an EMBL/GenBank/DDBJ whole genome shotgun (WGS) entry which is preliminary data.</text>
</comment>
<evidence type="ECO:0000256" key="1">
    <source>
        <dbReference type="SAM" id="Coils"/>
    </source>
</evidence>